<protein>
    <submittedName>
        <fullName evidence="11">Twin-arginine translocase subunit TatB</fullName>
    </submittedName>
</protein>
<dbReference type="EMBL" id="RPFZ01000001">
    <property type="protein sequence ID" value="RPF72024.1"/>
    <property type="molecule type" value="Genomic_DNA"/>
</dbReference>
<keyword evidence="4 10" id="KW-0812">Transmembrane</keyword>
<dbReference type="InterPro" id="IPR003369">
    <property type="entry name" value="TatA/B/E"/>
</dbReference>
<keyword evidence="2" id="KW-0813">Transport</keyword>
<evidence type="ECO:0000256" key="7">
    <source>
        <dbReference type="ARBA" id="ARBA00023010"/>
    </source>
</evidence>
<dbReference type="GO" id="GO:0016020">
    <property type="term" value="C:membrane"/>
    <property type="evidence" value="ECO:0007669"/>
    <property type="project" value="UniProtKB-SubCell"/>
</dbReference>
<dbReference type="PANTHER" id="PTHR33162:SF1">
    <property type="entry name" value="SEC-INDEPENDENT PROTEIN TRANSLOCASE PROTEIN TATA, CHLOROPLASTIC"/>
    <property type="match status" value="1"/>
</dbReference>
<evidence type="ECO:0000256" key="9">
    <source>
        <dbReference type="SAM" id="MobiDB-lite"/>
    </source>
</evidence>
<evidence type="ECO:0000313" key="12">
    <source>
        <dbReference type="Proteomes" id="UP000275232"/>
    </source>
</evidence>
<keyword evidence="5" id="KW-0653">Protein transport</keyword>
<evidence type="ECO:0000256" key="4">
    <source>
        <dbReference type="ARBA" id="ARBA00022692"/>
    </source>
</evidence>
<evidence type="ECO:0000256" key="1">
    <source>
        <dbReference type="ARBA" id="ARBA00004167"/>
    </source>
</evidence>
<keyword evidence="6 10" id="KW-1133">Transmembrane helix</keyword>
<evidence type="ECO:0000256" key="10">
    <source>
        <dbReference type="SAM" id="Phobius"/>
    </source>
</evidence>
<dbReference type="Pfam" id="PF02416">
    <property type="entry name" value="TatA_B_E"/>
    <property type="match status" value="1"/>
</dbReference>
<keyword evidence="8 10" id="KW-0472">Membrane</keyword>
<comment type="subcellular location">
    <subcellularLocation>
        <location evidence="1">Membrane</location>
        <topology evidence="1">Single-pass membrane protein</topology>
    </subcellularLocation>
</comment>
<organism evidence="11 12">
    <name type="scientific">Aurantiacibacter spongiae</name>
    <dbReference type="NCBI Taxonomy" id="2488860"/>
    <lineage>
        <taxon>Bacteria</taxon>
        <taxon>Pseudomonadati</taxon>
        <taxon>Pseudomonadota</taxon>
        <taxon>Alphaproteobacteria</taxon>
        <taxon>Sphingomonadales</taxon>
        <taxon>Erythrobacteraceae</taxon>
        <taxon>Aurantiacibacter</taxon>
    </lineage>
</organism>
<evidence type="ECO:0000313" key="11">
    <source>
        <dbReference type="EMBL" id="RPF72024.1"/>
    </source>
</evidence>
<evidence type="ECO:0000256" key="2">
    <source>
        <dbReference type="ARBA" id="ARBA00022448"/>
    </source>
</evidence>
<accession>A0A3N5CSB5</accession>
<dbReference type="GO" id="GO:0043953">
    <property type="term" value="P:protein transport by the Tat complex"/>
    <property type="evidence" value="ECO:0007669"/>
    <property type="project" value="InterPro"/>
</dbReference>
<dbReference type="PRINTS" id="PR01506">
    <property type="entry name" value="TATBPROTEIN"/>
</dbReference>
<proteinExistence type="predicted"/>
<dbReference type="RefSeq" id="WP_123881032.1">
    <property type="nucleotide sequence ID" value="NZ_RPFZ01000001.1"/>
</dbReference>
<evidence type="ECO:0000256" key="6">
    <source>
        <dbReference type="ARBA" id="ARBA00022989"/>
    </source>
</evidence>
<dbReference type="Gene3D" id="1.20.5.3310">
    <property type="match status" value="1"/>
</dbReference>
<dbReference type="PANTHER" id="PTHR33162">
    <property type="entry name" value="SEC-INDEPENDENT PROTEIN TRANSLOCASE PROTEIN TATA, CHLOROPLASTIC"/>
    <property type="match status" value="1"/>
</dbReference>
<reference evidence="11 12" key="1">
    <citation type="submission" date="2018-11" db="EMBL/GenBank/DDBJ databases">
        <title>Erythrobacter spongiae sp. nov., isolated from a marine sponge.</title>
        <authorList>
            <person name="Zhuang L."/>
            <person name="Luo L."/>
        </authorList>
    </citation>
    <scope>NUCLEOTIDE SEQUENCE [LARGE SCALE GENOMIC DNA]</scope>
    <source>
        <strain evidence="11 12">HN-E23</strain>
    </source>
</reference>
<feature type="region of interest" description="Disordered" evidence="9">
    <location>
        <begin position="70"/>
        <end position="154"/>
    </location>
</feature>
<sequence length="154" mass="16598">MFDVGATELLVIVIVAVVVIGPKDMPLAMRTAGRWIGKIRRLTGHFRAGIDAMVREAELEDMEKKWKAQNEKVMRDHPDGGPAHMEPTGAYPPAKQVEMKRLTDEQSTLSGSGAESAARPVDAPPRSTTGNIPGVTEGEVDRAQGSAPDARREG</sequence>
<dbReference type="GO" id="GO:0008320">
    <property type="term" value="F:protein transmembrane transporter activity"/>
    <property type="evidence" value="ECO:0007669"/>
    <property type="project" value="InterPro"/>
</dbReference>
<dbReference type="OrthoDB" id="7206969at2"/>
<gene>
    <name evidence="11" type="primary">tatB</name>
    <name evidence="11" type="ORF">EG799_10665</name>
</gene>
<dbReference type="Proteomes" id="UP000275232">
    <property type="component" value="Unassembled WGS sequence"/>
</dbReference>
<dbReference type="AlphaFoldDB" id="A0A3N5CSB5"/>
<keyword evidence="3" id="KW-1003">Cell membrane</keyword>
<keyword evidence="12" id="KW-1185">Reference proteome</keyword>
<dbReference type="InterPro" id="IPR018448">
    <property type="entry name" value="TatB"/>
</dbReference>
<dbReference type="NCBIfam" id="TIGR01410">
    <property type="entry name" value="tatB"/>
    <property type="match status" value="1"/>
</dbReference>
<feature type="transmembrane region" description="Helical" evidence="10">
    <location>
        <begin position="6"/>
        <end position="22"/>
    </location>
</feature>
<name>A0A3N5CSB5_9SPHN</name>
<evidence type="ECO:0000256" key="8">
    <source>
        <dbReference type="ARBA" id="ARBA00023136"/>
    </source>
</evidence>
<comment type="caution">
    <text evidence="11">The sequence shown here is derived from an EMBL/GenBank/DDBJ whole genome shotgun (WGS) entry which is preliminary data.</text>
</comment>
<keyword evidence="7" id="KW-0811">Translocation</keyword>
<evidence type="ECO:0000256" key="3">
    <source>
        <dbReference type="ARBA" id="ARBA00022475"/>
    </source>
</evidence>
<evidence type="ECO:0000256" key="5">
    <source>
        <dbReference type="ARBA" id="ARBA00022927"/>
    </source>
</evidence>
<feature type="compositionally biased region" description="Basic and acidic residues" evidence="9">
    <location>
        <begin position="70"/>
        <end position="79"/>
    </location>
</feature>